<reference evidence="1" key="1">
    <citation type="submission" date="2022-06" db="EMBL/GenBank/DDBJ databases">
        <title>The First Complete Genome of the Simian Malaria Parasite Plasmodium brasilianum.</title>
        <authorList>
            <person name="Bajic M."/>
            <person name="Ravishankar S."/>
        </authorList>
    </citation>
    <scope>NUCLEOTIDE SEQUENCE</scope>
    <source>
        <strain evidence="1">Bolivian I</strain>
    </source>
</reference>
<comment type="caution">
    <text evidence="1">The sequence shown here is derived from an EMBL/GenBank/DDBJ whole genome shotgun (WGS) entry which is preliminary data.</text>
</comment>
<proteinExistence type="predicted"/>
<sequence>MQQSYTFSDTSDFSSLDEMNCSLNNNDKHMFLTKKIGKQDDKLRNRSSCDTNMSKSKKSDLQLLRHSVGSKLTNFSQEKEKLKENSFLKNSNVNTEENVLYNMNNVSSLNEDINDNNNAKNTIKPVVHMRNVNEREDNKENDNIFFDAVSHYTDNYVNKFIPYIGQNLFNTNNNASMNYPYVSNSNAGVNNTTNYGNEMQNNGTFIDIKKRSTKGTNLLVNNYQENGIQTNVSMKLNALGDTENSANYISATCVENTNLENTNIPIPNGSANETNNINNHQEHKVSDYLGTNPSYGYNNNDLTNCNENGFVEFRTKDTINKEIVDVNNMDEERTHANKMNNFSNNDYLNQFQKNVNSMLDSCLNSLNITNLYEDTQSILNKILLSKYKADKDNVIKKYINEDINIMSLEQVDKYAQLIYEKRKVILNKLLFLFKKNVDIQTNNETSDLKKDLVMCHICSNNPDDQFHFYAYSRLEKDIINLIMLRQLWCESENLRLLHQFLIMEYQNKSASSILFNVPQNSENGSIVHGGVDSNVNSGLHANVNASIHANLNTYSMSKKYVDDSKSSANGSFTKTEVIPGRMIK</sequence>
<protein>
    <submittedName>
        <fullName evidence="1">Kinesin-13</fullName>
    </submittedName>
</protein>
<gene>
    <name evidence="1" type="ORF">MKS88_005826</name>
</gene>
<name>A0ACB9Y433_PLABR</name>
<organism evidence="1 2">
    <name type="scientific">Plasmodium brasilianum</name>
    <dbReference type="NCBI Taxonomy" id="5824"/>
    <lineage>
        <taxon>Eukaryota</taxon>
        <taxon>Sar</taxon>
        <taxon>Alveolata</taxon>
        <taxon>Apicomplexa</taxon>
        <taxon>Aconoidasida</taxon>
        <taxon>Haemosporida</taxon>
        <taxon>Plasmodiidae</taxon>
        <taxon>Plasmodium</taxon>
        <taxon>Plasmodium (Plasmodium)</taxon>
    </lineage>
</organism>
<evidence type="ECO:0000313" key="1">
    <source>
        <dbReference type="EMBL" id="KAI4835142.1"/>
    </source>
</evidence>
<dbReference type="EMBL" id="CM043782">
    <property type="protein sequence ID" value="KAI4835142.1"/>
    <property type="molecule type" value="Genomic_DNA"/>
</dbReference>
<evidence type="ECO:0000313" key="2">
    <source>
        <dbReference type="Proteomes" id="UP001056978"/>
    </source>
</evidence>
<accession>A0ACB9Y433</accession>
<dbReference type="Proteomes" id="UP001056978">
    <property type="component" value="Chromosome 14"/>
</dbReference>
<keyword evidence="2" id="KW-1185">Reference proteome</keyword>